<proteinExistence type="predicted"/>
<sequence length="176" mass="19822">MRSRLRSSVVYIGLRMCFPSLLTSSSFIVFFLGRLTVTRDHRGSLDRVELAYLLDIGLPSVNSGGPVFVLKFSPFHVPVTKSSDLDNLYENFKSSINFKIDRAVEIDLVSGNKTPEDAREEYCGAYTMYFEDCDLSSLISGLVLELLTELGLVFAQMCLNFLRHFLTLSVELAKKD</sequence>
<evidence type="ECO:0000313" key="3">
    <source>
        <dbReference type="Proteomes" id="UP000028999"/>
    </source>
</evidence>
<dbReference type="Gramene" id="CDY68939">
    <property type="protein sequence ID" value="CDY68939"/>
    <property type="gene ID" value="GSBRNA2T00081453001"/>
</dbReference>
<keyword evidence="1" id="KW-0812">Transmembrane</keyword>
<dbReference type="AlphaFoldDB" id="A0A078JQ71"/>
<reference evidence="2 3" key="1">
    <citation type="journal article" date="2014" name="Science">
        <title>Plant genetics. Early allopolyploid evolution in the post-Neolithic Brassica napus oilseed genome.</title>
        <authorList>
            <person name="Chalhoub B."/>
            <person name="Denoeud F."/>
            <person name="Liu S."/>
            <person name="Parkin I.A."/>
            <person name="Tang H."/>
            <person name="Wang X."/>
            <person name="Chiquet J."/>
            <person name="Belcram H."/>
            <person name="Tong C."/>
            <person name="Samans B."/>
            <person name="Correa M."/>
            <person name="Da Silva C."/>
            <person name="Just J."/>
            <person name="Falentin C."/>
            <person name="Koh C.S."/>
            <person name="Le Clainche I."/>
            <person name="Bernard M."/>
            <person name="Bento P."/>
            <person name="Noel B."/>
            <person name="Labadie K."/>
            <person name="Alberti A."/>
            <person name="Charles M."/>
            <person name="Arnaud D."/>
            <person name="Guo H."/>
            <person name="Daviaud C."/>
            <person name="Alamery S."/>
            <person name="Jabbari K."/>
            <person name="Zhao M."/>
            <person name="Edger P.P."/>
            <person name="Chelaifa H."/>
            <person name="Tack D."/>
            <person name="Lassalle G."/>
            <person name="Mestiri I."/>
            <person name="Schnel N."/>
            <person name="Le Paslier M.C."/>
            <person name="Fan G."/>
            <person name="Renault V."/>
            <person name="Bayer P.E."/>
            <person name="Golicz A.A."/>
            <person name="Manoli S."/>
            <person name="Lee T.H."/>
            <person name="Thi V.H."/>
            <person name="Chalabi S."/>
            <person name="Hu Q."/>
            <person name="Fan C."/>
            <person name="Tollenaere R."/>
            <person name="Lu Y."/>
            <person name="Battail C."/>
            <person name="Shen J."/>
            <person name="Sidebottom C.H."/>
            <person name="Wang X."/>
            <person name="Canaguier A."/>
            <person name="Chauveau A."/>
            <person name="Berard A."/>
            <person name="Deniot G."/>
            <person name="Guan M."/>
            <person name="Liu Z."/>
            <person name="Sun F."/>
            <person name="Lim Y.P."/>
            <person name="Lyons E."/>
            <person name="Town C.D."/>
            <person name="Bancroft I."/>
            <person name="Wang X."/>
            <person name="Meng J."/>
            <person name="Ma J."/>
            <person name="Pires J.C."/>
            <person name="King G.J."/>
            <person name="Brunel D."/>
            <person name="Delourme R."/>
            <person name="Renard M."/>
            <person name="Aury J.M."/>
            <person name="Adams K.L."/>
            <person name="Batley J."/>
            <person name="Snowdon R.J."/>
            <person name="Tost J."/>
            <person name="Edwards D."/>
            <person name="Zhou Y."/>
            <person name="Hua W."/>
            <person name="Sharpe A.G."/>
            <person name="Paterson A.H."/>
            <person name="Guan C."/>
            <person name="Wincker P."/>
        </authorList>
    </citation>
    <scope>NUCLEOTIDE SEQUENCE [LARGE SCALE GENOMIC DNA]</scope>
    <source>
        <strain evidence="3">cv. Darmor-bzh</strain>
    </source>
</reference>
<feature type="transmembrane region" description="Helical" evidence="1">
    <location>
        <begin position="12"/>
        <end position="32"/>
    </location>
</feature>
<keyword evidence="3" id="KW-1185">Reference proteome</keyword>
<evidence type="ECO:0000256" key="1">
    <source>
        <dbReference type="SAM" id="Phobius"/>
    </source>
</evidence>
<gene>
    <name evidence="2" type="primary">BnaAnng28830D</name>
    <name evidence="2" type="ORF">GSBRNA2T00081453001</name>
</gene>
<accession>A0A078JQ71</accession>
<dbReference type="PaxDb" id="3708-A0A078JQ71"/>
<protein>
    <submittedName>
        <fullName evidence="2">BnaAnng28830D protein</fullName>
    </submittedName>
</protein>
<keyword evidence="1" id="KW-1133">Transmembrane helix</keyword>
<evidence type="ECO:0000313" key="2">
    <source>
        <dbReference type="EMBL" id="CDY68939.1"/>
    </source>
</evidence>
<dbReference type="Proteomes" id="UP000028999">
    <property type="component" value="Unassembled WGS sequence"/>
</dbReference>
<keyword evidence="1" id="KW-0472">Membrane</keyword>
<name>A0A078JQ71_BRANA</name>
<organism evidence="2 3">
    <name type="scientific">Brassica napus</name>
    <name type="common">Rape</name>
    <dbReference type="NCBI Taxonomy" id="3708"/>
    <lineage>
        <taxon>Eukaryota</taxon>
        <taxon>Viridiplantae</taxon>
        <taxon>Streptophyta</taxon>
        <taxon>Embryophyta</taxon>
        <taxon>Tracheophyta</taxon>
        <taxon>Spermatophyta</taxon>
        <taxon>Magnoliopsida</taxon>
        <taxon>eudicotyledons</taxon>
        <taxon>Gunneridae</taxon>
        <taxon>Pentapetalae</taxon>
        <taxon>rosids</taxon>
        <taxon>malvids</taxon>
        <taxon>Brassicales</taxon>
        <taxon>Brassicaceae</taxon>
        <taxon>Brassiceae</taxon>
        <taxon>Brassica</taxon>
    </lineage>
</organism>
<dbReference type="OMA" id="EEYCGAY"/>
<dbReference type="EMBL" id="LK038299">
    <property type="protein sequence ID" value="CDY68939.1"/>
    <property type="molecule type" value="Genomic_DNA"/>
</dbReference>